<gene>
    <name evidence="1" type="ORF">DSM107003_47710</name>
</gene>
<evidence type="ECO:0000313" key="1">
    <source>
        <dbReference type="EMBL" id="RUS92818.1"/>
    </source>
</evidence>
<evidence type="ECO:0008006" key="3">
    <source>
        <dbReference type="Google" id="ProtNLM"/>
    </source>
</evidence>
<sequence>MTESNKYGLTRDIPEDVKRKVRQRCGFGCVICGNAIVQYEHFNPPFAQAKKHDPDGIALLCGGCHNEVTTGFGSKFLVSENSNNPFCLRRGYTAHRLKMENDYPIVVVGTTRWEKTITIFEVFGEPILQIEPPEKPNTPYLITGVFCDEEGNELFRIVKNEWIGSTSNWDITFSGGKVTIRRKLRDIALQLQYKPPSEIIITKINMYYKGARIFGDQNGLRATAPDKSTISIGSSNFRGVSCRTAFSIDYSSVIVGYMCEYTGF</sequence>
<dbReference type="EMBL" id="RSCM01000023">
    <property type="protein sequence ID" value="RUS92818.1"/>
    <property type="molecule type" value="Genomic_DNA"/>
</dbReference>
<reference evidence="1 2" key="1">
    <citation type="journal article" date="2019" name="Genome Biol. Evol.">
        <title>Day and night: Metabolic profiles and evolutionary relationships of six axenic non-marine cyanobacteria.</title>
        <authorList>
            <person name="Will S.E."/>
            <person name="Henke P."/>
            <person name="Boedeker C."/>
            <person name="Huang S."/>
            <person name="Brinkmann H."/>
            <person name="Rohde M."/>
            <person name="Jarek M."/>
            <person name="Friedl T."/>
            <person name="Seufert S."/>
            <person name="Schumacher M."/>
            <person name="Overmann J."/>
            <person name="Neumann-Schaal M."/>
            <person name="Petersen J."/>
        </authorList>
    </citation>
    <scope>NUCLEOTIDE SEQUENCE [LARGE SCALE GENOMIC DNA]</scope>
    <source>
        <strain evidence="1 2">SAG 1403-4b</strain>
    </source>
</reference>
<dbReference type="RefSeq" id="WP_127056563.1">
    <property type="nucleotide sequence ID" value="NZ_RSCM01000023.1"/>
</dbReference>
<keyword evidence="2" id="KW-1185">Reference proteome</keyword>
<organism evidence="1 2">
    <name type="scientific">Trichormus variabilis SAG 1403-4b</name>
    <dbReference type="NCBI Taxonomy" id="447716"/>
    <lineage>
        <taxon>Bacteria</taxon>
        <taxon>Bacillati</taxon>
        <taxon>Cyanobacteriota</taxon>
        <taxon>Cyanophyceae</taxon>
        <taxon>Nostocales</taxon>
        <taxon>Nostocaceae</taxon>
        <taxon>Trichormus</taxon>
    </lineage>
</organism>
<evidence type="ECO:0000313" key="2">
    <source>
        <dbReference type="Proteomes" id="UP000276103"/>
    </source>
</evidence>
<comment type="caution">
    <text evidence="1">The sequence shown here is derived from an EMBL/GenBank/DDBJ whole genome shotgun (WGS) entry which is preliminary data.</text>
</comment>
<accession>A0A433UG70</accession>
<dbReference type="Proteomes" id="UP000276103">
    <property type="component" value="Unassembled WGS sequence"/>
</dbReference>
<dbReference type="OrthoDB" id="9154548at2"/>
<protein>
    <recommendedName>
        <fullName evidence="3">HNH endonuclease</fullName>
    </recommendedName>
</protein>
<dbReference type="CDD" id="cd00085">
    <property type="entry name" value="HNHc"/>
    <property type="match status" value="1"/>
</dbReference>
<dbReference type="AlphaFoldDB" id="A0A433UG70"/>
<proteinExistence type="predicted"/>
<name>A0A433UG70_ANAVA</name>
<dbReference type="InterPro" id="IPR003615">
    <property type="entry name" value="HNH_nuc"/>
</dbReference>